<geneLocation type="plasmid" evidence="2 3">
    <name>unnamed</name>
</geneLocation>
<keyword evidence="2" id="KW-0614">Plasmid</keyword>
<feature type="compositionally biased region" description="Low complexity" evidence="1">
    <location>
        <begin position="53"/>
        <end position="64"/>
    </location>
</feature>
<organism evidence="2 3">
    <name type="scientific">Rhizobium grahamii</name>
    <dbReference type="NCBI Taxonomy" id="1120045"/>
    <lineage>
        <taxon>Bacteria</taxon>
        <taxon>Pseudomonadati</taxon>
        <taxon>Pseudomonadota</taxon>
        <taxon>Alphaproteobacteria</taxon>
        <taxon>Hyphomicrobiales</taxon>
        <taxon>Rhizobiaceae</taxon>
        <taxon>Rhizobium/Agrobacterium group</taxon>
        <taxon>Rhizobium</taxon>
    </lineage>
</organism>
<evidence type="ECO:0000313" key="3">
    <source>
        <dbReference type="Proteomes" id="UP000326881"/>
    </source>
</evidence>
<dbReference type="OrthoDB" id="9811127at2"/>
<sequence>MSEHEEKIRQRAYEIWEREGRPNGEDMKHWLKAFEEIAAEGAPPKKSRRSQGATEAKTAKPAAAKPRDDKDKKTAKAAIASDKSTKSRRASTAKPIVH</sequence>
<dbReference type="AlphaFoldDB" id="A0A5Q0CHX3"/>
<feature type="region of interest" description="Disordered" evidence="1">
    <location>
        <begin position="17"/>
        <end position="98"/>
    </location>
</feature>
<dbReference type="KEGG" id="rgr:FZ934_24605"/>
<dbReference type="EMBL" id="CP043499">
    <property type="protein sequence ID" value="QFY64107.1"/>
    <property type="molecule type" value="Genomic_DNA"/>
</dbReference>
<evidence type="ECO:0000256" key="1">
    <source>
        <dbReference type="SAM" id="MobiDB-lite"/>
    </source>
</evidence>
<feature type="compositionally biased region" description="Basic residues" evidence="1">
    <location>
        <begin position="86"/>
        <end position="98"/>
    </location>
</feature>
<proteinExistence type="predicted"/>
<accession>A0A5Q0CHX3</accession>
<name>A0A5Q0CHX3_9HYPH</name>
<dbReference type="Proteomes" id="UP000326881">
    <property type="component" value="Plasmid unnamed"/>
</dbReference>
<gene>
    <name evidence="2" type="ORF">FZ934_24605</name>
</gene>
<dbReference type="Pfam" id="PF11154">
    <property type="entry name" value="DUF2934"/>
    <property type="match status" value="1"/>
</dbReference>
<feature type="compositionally biased region" description="Basic and acidic residues" evidence="1">
    <location>
        <begin position="17"/>
        <end position="35"/>
    </location>
</feature>
<reference evidence="2 3" key="1">
    <citation type="submission" date="2019-08" db="EMBL/GenBank/DDBJ databases">
        <title>Prosopis cineraria nodule microbiome.</title>
        <authorList>
            <person name="Ali R."/>
            <person name="Chaluvadi S.R."/>
            <person name="Wang X."/>
        </authorList>
    </citation>
    <scope>NUCLEOTIDE SEQUENCE [LARGE SCALE GENOMIC DNA]</scope>
    <source>
        <strain evidence="2 3">BG7</strain>
        <plasmid evidence="2 3">unnamed</plasmid>
    </source>
</reference>
<keyword evidence="3" id="KW-1185">Reference proteome</keyword>
<feature type="compositionally biased region" description="Basic and acidic residues" evidence="1">
    <location>
        <begin position="65"/>
        <end position="74"/>
    </location>
</feature>
<dbReference type="InterPro" id="IPR021327">
    <property type="entry name" value="DUF2934"/>
</dbReference>
<protein>
    <submittedName>
        <fullName evidence="2">DUF2934 domain-containing protein</fullName>
    </submittedName>
</protein>
<evidence type="ECO:0000313" key="2">
    <source>
        <dbReference type="EMBL" id="QFY64107.1"/>
    </source>
</evidence>